<evidence type="ECO:0000313" key="3">
    <source>
        <dbReference type="Proteomes" id="UP001140562"/>
    </source>
</evidence>
<protein>
    <submittedName>
        <fullName evidence="2">Uncharacterized protein</fullName>
    </submittedName>
</protein>
<proteinExistence type="predicted"/>
<comment type="caution">
    <text evidence="2">The sequence shown here is derived from an EMBL/GenBank/DDBJ whole genome shotgun (WGS) entry which is preliminary data.</text>
</comment>
<dbReference type="Proteomes" id="UP001140562">
    <property type="component" value="Unassembled WGS sequence"/>
</dbReference>
<evidence type="ECO:0000256" key="1">
    <source>
        <dbReference type="SAM" id="Coils"/>
    </source>
</evidence>
<accession>A0A9W9BYF3</accession>
<sequence>MKPKDIYVLSDFTEHANKSSPDGFAAFKSLGDLRFSTQTYIDENQAAHQVDMLLVGHYWSKRGGPVTWACATGTTVHYFYGNPFETMCKPVPEYRRSRIYFDSSFSTVAAPQYTGNGSSVWRETRTAGFHISEAVINYVFLSTGRLEQVQNCENVDMLSNFEYACAAAASQATDMIGHIRSGPEEAGAADYSLMVLISDKKRKLIPEQPRIKEEIDVANDMGAHRFHKDTSKWTSLSLLDYEASMEAALEHEKRDRILEVAGLQAQLHQRGVELQIARSSLEREKDGRCAAEGQLAGFESKTTEQEQQIKELEDEAEGLYDDVQEPREEHSRERLVNESWAAKVECLKWVEQQVRVMRHKEKNKESK</sequence>
<organism evidence="2 3">
    <name type="scientific">Didymella glomerata</name>
    <dbReference type="NCBI Taxonomy" id="749621"/>
    <lineage>
        <taxon>Eukaryota</taxon>
        <taxon>Fungi</taxon>
        <taxon>Dikarya</taxon>
        <taxon>Ascomycota</taxon>
        <taxon>Pezizomycotina</taxon>
        <taxon>Dothideomycetes</taxon>
        <taxon>Pleosporomycetidae</taxon>
        <taxon>Pleosporales</taxon>
        <taxon>Pleosporineae</taxon>
        <taxon>Didymellaceae</taxon>
        <taxon>Didymella</taxon>
    </lineage>
</organism>
<keyword evidence="1" id="KW-0175">Coiled coil</keyword>
<dbReference type="EMBL" id="JAPEUV010000079">
    <property type="protein sequence ID" value="KAJ4334325.1"/>
    <property type="molecule type" value="Genomic_DNA"/>
</dbReference>
<keyword evidence="3" id="KW-1185">Reference proteome</keyword>
<reference evidence="2" key="1">
    <citation type="submission" date="2022-10" db="EMBL/GenBank/DDBJ databases">
        <title>Tapping the CABI collections for fungal endophytes: first genome assemblies for Collariella, Neodidymelliopsis, Ascochyta clinopodiicola, Didymella pomorum, Didymosphaeria variabile, Neocosmospora piperis and Neocucurbitaria cava.</title>
        <authorList>
            <person name="Hill R."/>
        </authorList>
    </citation>
    <scope>NUCLEOTIDE SEQUENCE</scope>
    <source>
        <strain evidence="2">IMI 360193</strain>
    </source>
</reference>
<dbReference type="OrthoDB" id="3779466at2759"/>
<name>A0A9W9BYF3_9PLEO</name>
<evidence type="ECO:0000313" key="2">
    <source>
        <dbReference type="EMBL" id="KAJ4334325.1"/>
    </source>
</evidence>
<gene>
    <name evidence="2" type="ORF">N0V87_006977</name>
</gene>
<feature type="coiled-coil region" evidence="1">
    <location>
        <begin position="295"/>
        <end position="329"/>
    </location>
</feature>
<dbReference type="AlphaFoldDB" id="A0A9W9BYF3"/>